<protein>
    <submittedName>
        <fullName evidence="1">Uncharacterized protein</fullName>
    </submittedName>
</protein>
<keyword evidence="2" id="KW-1185">Reference proteome</keyword>
<accession>A0A6B7ZEU9</accession>
<gene>
    <name evidence="1" type="ORF">N1M2_72</name>
</gene>
<evidence type="ECO:0000313" key="1">
    <source>
        <dbReference type="EMBL" id="QGH71935.1"/>
    </source>
</evidence>
<sequence>MLLNQENITTLAQKLFDAIKGAEPKATSIEVDNLALIKIIDTECDHGMGTDVFGVYVNGKRQGVIRLPSELGTADPVRATLSRLIGETIKSKVEAITSHILCGEEGMPNPTYVTRTLSIIKKCETTQGIMVYQIIVNGEMVANIPHEGKITEHDWIYITVRGIIHNAAMDGDYHLTVLE</sequence>
<organism evidence="1 2">
    <name type="scientific">Klebsiella phage N1M2</name>
    <dbReference type="NCBI Taxonomy" id="2664939"/>
    <lineage>
        <taxon>Viruses</taxon>
        <taxon>Duplodnaviria</taxon>
        <taxon>Heunggongvirae</taxon>
        <taxon>Uroviricota</taxon>
        <taxon>Caudoviricetes</taxon>
        <taxon>Chimalliviridae</taxon>
        <taxon>Nimduovirus</taxon>
        <taxon>Nimduovirus N1M2</taxon>
    </lineage>
</organism>
<name>A0A6B7ZEU9_9CAUD</name>
<reference evidence="1 2" key="1">
    <citation type="submission" date="2019-11" db="EMBL/GenBank/DDBJ databases">
        <authorList>
            <person name="Lewis R."/>
            <person name="Clooney A.G."/>
            <person name="Stockdale S.R."/>
            <person name="Buttimer C."/>
            <person name="Draper L.A."/>
            <person name="Ross R.P."/>
            <person name="Hill C."/>
        </authorList>
    </citation>
    <scope>NUCLEOTIDE SEQUENCE [LARGE SCALE GENOMIC DNA]</scope>
</reference>
<dbReference type="Proteomes" id="UP000464669">
    <property type="component" value="Segment"/>
</dbReference>
<evidence type="ECO:0000313" key="2">
    <source>
        <dbReference type="Proteomes" id="UP000464669"/>
    </source>
</evidence>
<proteinExistence type="predicted"/>
<dbReference type="EMBL" id="MN642089">
    <property type="protein sequence ID" value="QGH71935.1"/>
    <property type="molecule type" value="Genomic_DNA"/>
</dbReference>